<comment type="caution">
    <text evidence="1">The sequence shown here is derived from an EMBL/GenBank/DDBJ whole genome shotgun (WGS) entry which is preliminary data.</text>
</comment>
<gene>
    <name evidence="1" type="ORF">AB0I48_32315</name>
</gene>
<accession>A0ABV3G3H8</accession>
<name>A0ABV3G3H8_9NOCA</name>
<dbReference type="RefSeq" id="WP_109522876.1">
    <property type="nucleotide sequence ID" value="NZ_JBEXKW010000058.1"/>
</dbReference>
<dbReference type="Proteomes" id="UP001551695">
    <property type="component" value="Unassembled WGS sequence"/>
</dbReference>
<organism evidence="1 2">
    <name type="scientific">Nocardia aurea</name>
    <dbReference type="NCBI Taxonomy" id="2144174"/>
    <lineage>
        <taxon>Bacteria</taxon>
        <taxon>Bacillati</taxon>
        <taxon>Actinomycetota</taxon>
        <taxon>Actinomycetes</taxon>
        <taxon>Mycobacteriales</taxon>
        <taxon>Nocardiaceae</taxon>
        <taxon>Nocardia</taxon>
    </lineage>
</organism>
<proteinExistence type="predicted"/>
<sequence>MAKVDAMRLSNVLGIDLPKAVLRLRNECRPGESEHDACLRIIASEGPGAATTEFRRVAR</sequence>
<evidence type="ECO:0000313" key="2">
    <source>
        <dbReference type="Proteomes" id="UP001551695"/>
    </source>
</evidence>
<dbReference type="EMBL" id="JBFAKC010000020">
    <property type="protein sequence ID" value="MEV0712253.1"/>
    <property type="molecule type" value="Genomic_DNA"/>
</dbReference>
<reference evidence="1 2" key="1">
    <citation type="submission" date="2024-06" db="EMBL/GenBank/DDBJ databases">
        <title>The Natural Products Discovery Center: Release of the First 8490 Sequenced Strains for Exploring Actinobacteria Biosynthetic Diversity.</title>
        <authorList>
            <person name="Kalkreuter E."/>
            <person name="Kautsar S.A."/>
            <person name="Yang D."/>
            <person name="Bader C.D."/>
            <person name="Teijaro C.N."/>
            <person name="Fluegel L."/>
            <person name="Davis C.M."/>
            <person name="Simpson J.R."/>
            <person name="Lauterbach L."/>
            <person name="Steele A.D."/>
            <person name="Gui C."/>
            <person name="Meng S."/>
            <person name="Li G."/>
            <person name="Viehrig K."/>
            <person name="Ye F."/>
            <person name="Su P."/>
            <person name="Kiefer A.F."/>
            <person name="Nichols A."/>
            <person name="Cepeda A.J."/>
            <person name="Yan W."/>
            <person name="Fan B."/>
            <person name="Jiang Y."/>
            <person name="Adhikari A."/>
            <person name="Zheng C.-J."/>
            <person name="Schuster L."/>
            <person name="Cowan T.M."/>
            <person name="Smanski M.J."/>
            <person name="Chevrette M.G."/>
            <person name="De Carvalho L.P.S."/>
            <person name="Shen B."/>
        </authorList>
    </citation>
    <scope>NUCLEOTIDE SEQUENCE [LARGE SCALE GENOMIC DNA]</scope>
    <source>
        <strain evidence="1 2">NPDC050403</strain>
    </source>
</reference>
<keyword evidence="2" id="KW-1185">Reference proteome</keyword>
<protein>
    <submittedName>
        <fullName evidence="1">Uncharacterized protein</fullName>
    </submittedName>
</protein>
<evidence type="ECO:0000313" key="1">
    <source>
        <dbReference type="EMBL" id="MEV0712253.1"/>
    </source>
</evidence>